<dbReference type="Proteomes" id="UP000635335">
    <property type="component" value="Unassembled WGS sequence"/>
</dbReference>
<gene>
    <name evidence="1" type="ORF">I5U16_06225</name>
</gene>
<dbReference type="EMBL" id="JADUMB010000001">
    <property type="protein sequence ID" value="MBH1919748.1"/>
    <property type="molecule type" value="Genomic_DNA"/>
</dbReference>
<evidence type="ECO:0000313" key="2">
    <source>
        <dbReference type="Proteomes" id="UP000635335"/>
    </source>
</evidence>
<organism evidence="1 2">
    <name type="scientific">Serratia surfactantfaciens</name>
    <dbReference type="NCBI Taxonomy" id="2741499"/>
    <lineage>
        <taxon>Bacteria</taxon>
        <taxon>Pseudomonadati</taxon>
        <taxon>Pseudomonadota</taxon>
        <taxon>Gammaproteobacteria</taxon>
        <taxon>Enterobacterales</taxon>
        <taxon>Yersiniaceae</taxon>
        <taxon>Serratia</taxon>
    </lineage>
</organism>
<accession>A0ABS0LX03</accession>
<protein>
    <submittedName>
        <fullName evidence="1">Uncharacterized protein</fullName>
    </submittedName>
</protein>
<reference evidence="1 2" key="1">
    <citation type="submission" date="2020-11" db="EMBL/GenBank/DDBJ databases">
        <title>Enhanced detection system for hospital associated transmission using whole genome sequencing surveillance.</title>
        <authorList>
            <person name="Harrison L.H."/>
            <person name="Van Tyne D."/>
            <person name="Marsh J.W."/>
            <person name="Griffith M.P."/>
            <person name="Snyder D.J."/>
            <person name="Cooper V.S."/>
            <person name="Mustapha M."/>
        </authorList>
    </citation>
    <scope>NUCLEOTIDE SEQUENCE [LARGE SCALE GENOMIC DNA]</scope>
    <source>
        <strain evidence="1 2">SER00227</strain>
    </source>
</reference>
<keyword evidence="2" id="KW-1185">Reference proteome</keyword>
<evidence type="ECO:0000313" key="1">
    <source>
        <dbReference type="EMBL" id="MBH1919748.1"/>
    </source>
</evidence>
<dbReference type="RefSeq" id="WP_060451484.1">
    <property type="nucleotide sequence ID" value="NZ_JADUMB010000001.1"/>
</dbReference>
<proteinExistence type="predicted"/>
<name>A0ABS0LX03_9GAMM</name>
<comment type="caution">
    <text evidence="1">The sequence shown here is derived from an EMBL/GenBank/DDBJ whole genome shotgun (WGS) entry which is preliminary data.</text>
</comment>
<sequence length="75" mass="8415">MKVEDIINDVLVDAGKTPEELLKATIFDSMPDSINGLAKEQGWCDIEVHEKVYAVAWKMSIVSQQMHRLQGIAND</sequence>